<sequence>MPFAHTASAVVTTARRPRATSVPTTTHVEVWRGVTRVIAHARVQVKTCAHVKNQAYMSVHDATRVDGRHASSNTVEVSRDVRARAQGPSTTPLSPSASQGWRLSDRDYPEGEVILGLEIRSHSIKAALVDTANAEFQRPGVVVPLEDITEQALAAALTKVQKHFSWKGPVGMSYTRLVVRALGGTQKGEELLDNMIPEWRGKVATMIHTEAAAYAEMYFGPGRENSGLVLVCTLGKGFGAVLYDRGQKVRNADFKHLTWTYERELKKLQKEWNWSGVVPQLPADGLLLESVEKYGLSGSGWWLEDLHPSDAPCDKANAILAWASLVDKYLKKICETLAPERLILLPTGGASTLPEDTLLTLFRPGIQQAGLNPDILYIGEFPDRALVKGAAVGAHIELQSKGATNILRNAICQTVTESTTIRALTDAELDWVFKKLDVDKDKRICENDLVRGSCFFGANLSIAEVHGVVKEVAGSATDKISREQLGKWWDAELSHSVVTQITSTLEFEEILSAAKAKKADLITRISVDEGDKRLESVRSDKIVVVKSGFSYCRPCKKFESSYEAIARSYPDICFLKVLGDSTPAAAHLCKDVLEVRSTPDFRIFKGDVLVSQFTGANKMKLEEAIQKVLAEN</sequence>
<evidence type="ECO:0000313" key="6">
    <source>
        <dbReference type="EMBL" id="CAD8578992.1"/>
    </source>
</evidence>
<dbReference type="PROSITE" id="PS50222">
    <property type="entry name" value="EF_HAND_2"/>
    <property type="match status" value="1"/>
</dbReference>
<dbReference type="InterPro" id="IPR013766">
    <property type="entry name" value="Thioredoxin_domain"/>
</dbReference>
<dbReference type="InterPro" id="IPR002048">
    <property type="entry name" value="EF_hand_dom"/>
</dbReference>
<dbReference type="AlphaFoldDB" id="A0A6U0AHU4"/>
<protein>
    <recommendedName>
        <fullName evidence="7">Thioredoxin domain-containing protein</fullName>
    </recommendedName>
</protein>
<dbReference type="PANTHER" id="PTHR46115">
    <property type="entry name" value="THIOREDOXIN-LIKE PROTEIN 1"/>
    <property type="match status" value="1"/>
</dbReference>
<dbReference type="InterPro" id="IPR011992">
    <property type="entry name" value="EF-hand-dom_pair"/>
</dbReference>
<feature type="region of interest" description="Disordered" evidence="3">
    <location>
        <begin position="1"/>
        <end position="20"/>
    </location>
</feature>
<organism evidence="6">
    <name type="scientific">Ostreococcus mediterraneus</name>
    <dbReference type="NCBI Taxonomy" id="1486918"/>
    <lineage>
        <taxon>Eukaryota</taxon>
        <taxon>Viridiplantae</taxon>
        <taxon>Chlorophyta</taxon>
        <taxon>Mamiellophyceae</taxon>
        <taxon>Mamiellales</taxon>
        <taxon>Bathycoccaceae</taxon>
        <taxon>Ostreococcus</taxon>
    </lineage>
</organism>
<dbReference type="Pfam" id="PF00085">
    <property type="entry name" value="Thioredoxin"/>
    <property type="match status" value="1"/>
</dbReference>
<dbReference type="SUPFAM" id="SSF47473">
    <property type="entry name" value="EF-hand"/>
    <property type="match status" value="1"/>
</dbReference>
<reference evidence="6" key="1">
    <citation type="submission" date="2021-01" db="EMBL/GenBank/DDBJ databases">
        <authorList>
            <person name="Corre E."/>
            <person name="Pelletier E."/>
            <person name="Niang G."/>
            <person name="Scheremetjew M."/>
            <person name="Finn R."/>
            <person name="Kale V."/>
            <person name="Holt S."/>
            <person name="Cochrane G."/>
            <person name="Meng A."/>
            <person name="Brown T."/>
            <person name="Cohen L."/>
        </authorList>
    </citation>
    <scope>NUCLEOTIDE SEQUENCE</scope>
    <source>
        <strain evidence="6">Clade-D-RCC2572</strain>
    </source>
</reference>
<dbReference type="CDD" id="cd02947">
    <property type="entry name" value="TRX_family"/>
    <property type="match status" value="1"/>
</dbReference>
<evidence type="ECO:0000256" key="3">
    <source>
        <dbReference type="SAM" id="MobiDB-lite"/>
    </source>
</evidence>
<dbReference type="Gene3D" id="3.30.420.40">
    <property type="match status" value="1"/>
</dbReference>
<accession>A0A6U0AHU4</accession>
<feature type="region of interest" description="Disordered" evidence="3">
    <location>
        <begin position="82"/>
        <end position="104"/>
    </location>
</feature>
<gene>
    <name evidence="6" type="ORF">OMED0929_LOCUS2031</name>
</gene>
<evidence type="ECO:0000259" key="5">
    <source>
        <dbReference type="PROSITE" id="PS51352"/>
    </source>
</evidence>
<keyword evidence="1" id="KW-0106">Calcium</keyword>
<dbReference type="SUPFAM" id="SSF52833">
    <property type="entry name" value="Thioredoxin-like"/>
    <property type="match status" value="1"/>
</dbReference>
<dbReference type="InterPro" id="IPR036249">
    <property type="entry name" value="Thioredoxin-like_sf"/>
</dbReference>
<dbReference type="PROSITE" id="PS51352">
    <property type="entry name" value="THIOREDOXIN_2"/>
    <property type="match status" value="1"/>
</dbReference>
<dbReference type="EMBL" id="HBEW01002464">
    <property type="protein sequence ID" value="CAD8578992.1"/>
    <property type="molecule type" value="Transcribed_RNA"/>
</dbReference>
<evidence type="ECO:0000259" key="4">
    <source>
        <dbReference type="PROSITE" id="PS50222"/>
    </source>
</evidence>
<dbReference type="SUPFAM" id="SSF53067">
    <property type="entry name" value="Actin-like ATPase domain"/>
    <property type="match status" value="1"/>
</dbReference>
<dbReference type="PROSITE" id="PS00018">
    <property type="entry name" value="EF_HAND_1"/>
    <property type="match status" value="1"/>
</dbReference>
<dbReference type="GO" id="GO:0005509">
    <property type="term" value="F:calcium ion binding"/>
    <property type="evidence" value="ECO:0007669"/>
    <property type="project" value="InterPro"/>
</dbReference>
<evidence type="ECO:0000256" key="1">
    <source>
        <dbReference type="ARBA" id="ARBA00022837"/>
    </source>
</evidence>
<evidence type="ECO:0008006" key="7">
    <source>
        <dbReference type="Google" id="ProtNLM"/>
    </source>
</evidence>
<feature type="compositionally biased region" description="Polar residues" evidence="3">
    <location>
        <begin position="87"/>
        <end position="101"/>
    </location>
</feature>
<keyword evidence="2" id="KW-1015">Disulfide bond</keyword>
<dbReference type="Gene3D" id="3.40.30.10">
    <property type="entry name" value="Glutaredoxin"/>
    <property type="match status" value="1"/>
</dbReference>
<feature type="domain" description="EF-hand" evidence="4">
    <location>
        <begin position="424"/>
        <end position="459"/>
    </location>
</feature>
<feature type="domain" description="Thioredoxin" evidence="5">
    <location>
        <begin position="513"/>
        <end position="630"/>
    </location>
</feature>
<name>A0A6U0AHU4_9CHLO</name>
<dbReference type="InterPro" id="IPR043129">
    <property type="entry name" value="ATPase_NBD"/>
</dbReference>
<dbReference type="InterPro" id="IPR018247">
    <property type="entry name" value="EF_Hand_1_Ca_BS"/>
</dbReference>
<evidence type="ECO:0000256" key="2">
    <source>
        <dbReference type="ARBA" id="ARBA00023157"/>
    </source>
</evidence>
<proteinExistence type="predicted"/>